<dbReference type="AlphaFoldDB" id="A0A0P7AMC3"/>
<proteinExistence type="predicted"/>
<sequence length="553" mass="64221">MIAPHIYSDFLESSPSLHTLLHHSLALVADFAAKPYAMSLDRLPTEIQCFIIRLLEPISLISISHTNSHFRQLVRPEKKHFAERLLALESLEKHGGITPIFRSRDNDLDPDWTDARWSAMRWACTDCLRLLPHECFDNHSILRLRYRKPVPESAASKLVTTWEPAKLSKARQHCREPKGLVADQRQFRELYSICVTSGRGAVPVSEGPMINRLDVLQRCGIVGPDGVSEWDGLTRPLKLQRLDRLALFIELDRCGTKRSLRKCNECRYLGGKLAPRLSGYGGTLKLPIVPSRRIMFGTQIDRYFPGISGFLDHKRPLYDPPLTRIHRQDAYGELWTMYMVRCPSCTRWQELREFRLGGEYQHWKPVMATAGSDATFTWNDKEITESLLEGSLCNDCFVQTHGRYALTKVLLPWFNHLIMLQLLILNWQLKSGWSQLRSLLMPGIPQEYQTEVRDLMRHPASLHSHSYDALTDEDVALLKLRHAQWKEIWDRMKSNGDTDWTEEDMDAWYDTCMRRFNETEGHWRWLMACRDELEEKPGALANWAMYREKGLFS</sequence>
<dbReference type="Proteomes" id="UP000050424">
    <property type="component" value="Unassembled WGS sequence"/>
</dbReference>
<organism evidence="2 3">
    <name type="scientific">Neonectria ditissima</name>
    <dbReference type="NCBI Taxonomy" id="78410"/>
    <lineage>
        <taxon>Eukaryota</taxon>
        <taxon>Fungi</taxon>
        <taxon>Dikarya</taxon>
        <taxon>Ascomycota</taxon>
        <taxon>Pezizomycotina</taxon>
        <taxon>Sordariomycetes</taxon>
        <taxon>Hypocreomycetidae</taxon>
        <taxon>Hypocreales</taxon>
        <taxon>Nectriaceae</taxon>
        <taxon>Neonectria</taxon>
    </lineage>
</organism>
<dbReference type="SUPFAM" id="SSF81383">
    <property type="entry name" value="F-box domain"/>
    <property type="match status" value="1"/>
</dbReference>
<evidence type="ECO:0000313" key="3">
    <source>
        <dbReference type="Proteomes" id="UP000050424"/>
    </source>
</evidence>
<dbReference type="PROSITE" id="PS50181">
    <property type="entry name" value="FBOX"/>
    <property type="match status" value="1"/>
</dbReference>
<dbReference type="InterPro" id="IPR036047">
    <property type="entry name" value="F-box-like_dom_sf"/>
</dbReference>
<name>A0A0P7AMC3_9HYPO</name>
<comment type="caution">
    <text evidence="2">The sequence shown here is derived from an EMBL/GenBank/DDBJ whole genome shotgun (WGS) entry which is preliminary data.</text>
</comment>
<dbReference type="Pfam" id="PF00646">
    <property type="entry name" value="F-box"/>
    <property type="match status" value="1"/>
</dbReference>
<evidence type="ECO:0000259" key="1">
    <source>
        <dbReference type="PROSITE" id="PS50181"/>
    </source>
</evidence>
<protein>
    <recommendedName>
        <fullName evidence="1">F-box domain-containing protein</fullName>
    </recommendedName>
</protein>
<accession>A0A0P7AMC3</accession>
<gene>
    <name evidence="2" type="ORF">AK830_g11471</name>
</gene>
<reference evidence="2 3" key="1">
    <citation type="submission" date="2015-09" db="EMBL/GenBank/DDBJ databases">
        <title>Draft genome of a European isolate of the apple canker pathogen Neonectria ditissima.</title>
        <authorList>
            <person name="Gomez-Cortecero A."/>
            <person name="Harrison R.J."/>
            <person name="Armitage A.D."/>
        </authorList>
    </citation>
    <scope>NUCLEOTIDE SEQUENCE [LARGE SCALE GENOMIC DNA]</scope>
    <source>
        <strain evidence="2 3">R09/05</strain>
    </source>
</reference>
<dbReference type="InterPro" id="IPR001810">
    <property type="entry name" value="F-box_dom"/>
</dbReference>
<dbReference type="EMBL" id="LKCW01000274">
    <property type="protein sequence ID" value="KPM35104.1"/>
    <property type="molecule type" value="Genomic_DNA"/>
</dbReference>
<keyword evidence="3" id="KW-1185">Reference proteome</keyword>
<evidence type="ECO:0000313" key="2">
    <source>
        <dbReference type="EMBL" id="KPM35104.1"/>
    </source>
</evidence>
<dbReference type="OrthoDB" id="3481585at2759"/>
<feature type="domain" description="F-box" evidence="1">
    <location>
        <begin position="37"/>
        <end position="84"/>
    </location>
</feature>